<dbReference type="EMBL" id="QMDL01000003">
    <property type="protein sequence ID" value="RMJ02935.1"/>
    <property type="molecule type" value="Genomic_DNA"/>
</dbReference>
<accession>A0A3M2RD35</accession>
<dbReference type="Proteomes" id="UP000265903">
    <property type="component" value="Unassembled WGS sequence"/>
</dbReference>
<dbReference type="AlphaFoldDB" id="A0A3M2RD35"/>
<comment type="caution">
    <text evidence="1">The sequence shown here is derived from an EMBL/GenBank/DDBJ whole genome shotgun (WGS) entry which is preliminary data.</text>
</comment>
<evidence type="ECO:0000313" key="1">
    <source>
        <dbReference type="EMBL" id="RMJ02935.1"/>
    </source>
</evidence>
<keyword evidence="2" id="KW-1185">Reference proteome</keyword>
<proteinExistence type="predicted"/>
<sequence>MAALGAMKLESDFVKQLAAMHPRELMEQLQSDDRPHFDTHWKLGNEIKPGDLYCYLYGRFGPPNGIQNFLRGDHSENLIHWEWALAAHGRIVLVQGHNFRTELWVSGEELPRDALDQLVVGIKATFPTYGRAMGKVRKALEHWIEFINPYYRIRSSVECLMSEIEGLDVERQTNQLGGIGEYETPEQWSEEWGRQAEIITKATGLCFGVRSMLPVMAEAFVNLLMYLLMKPALKRDDRLRENLIRQPIDIRIKSLSHNCVGFQTDIDYSHESCRRYHSLVNERNDLLHGNVVIEKLKFNELYFNGRVPVFDAYASMWERAFGVAKKSVGLELLHDERQVVESFIEYVTSCLEEKKQEEVRVFCARRDLGMCLDDGHLGILFSGQLADTVPGPRVPK</sequence>
<organism evidence="1 2">
    <name type="scientific">Marinobacter litoralis</name>
    <dbReference type="NCBI Taxonomy" id="187981"/>
    <lineage>
        <taxon>Bacteria</taxon>
        <taxon>Pseudomonadati</taxon>
        <taxon>Pseudomonadota</taxon>
        <taxon>Gammaproteobacteria</taxon>
        <taxon>Pseudomonadales</taxon>
        <taxon>Marinobacteraceae</taxon>
        <taxon>Marinobacter</taxon>
    </lineage>
</organism>
<name>A0A3M2RD35_9GAMM</name>
<protein>
    <submittedName>
        <fullName evidence="1">Uncharacterized protein</fullName>
    </submittedName>
</protein>
<evidence type="ECO:0000313" key="2">
    <source>
        <dbReference type="Proteomes" id="UP000265903"/>
    </source>
</evidence>
<gene>
    <name evidence="1" type="ORF">DOQ08_02400</name>
</gene>
<reference evidence="1 2" key="1">
    <citation type="submission" date="2018-08" db="EMBL/GenBank/DDBJ databases">
        <title>Whole Genome Sequence of the Moderate Halophilic Marine Bacterium Marinobacter litoralis Sw-45.</title>
        <authorList>
            <person name="Musa H."/>
        </authorList>
    </citation>
    <scope>NUCLEOTIDE SEQUENCE [LARGE SCALE GENOMIC DNA]</scope>
    <source>
        <strain evidence="1 2">Sw-45</strain>
    </source>
</reference>